<feature type="compositionally biased region" description="Basic and acidic residues" evidence="1">
    <location>
        <begin position="28"/>
        <end position="38"/>
    </location>
</feature>
<proteinExistence type="predicted"/>
<organism evidence="2 3">
    <name type="scientific">Oryza rufipogon</name>
    <name type="common">Brownbeard rice</name>
    <name type="synonym">Asian wild rice</name>
    <dbReference type="NCBI Taxonomy" id="4529"/>
    <lineage>
        <taxon>Eukaryota</taxon>
        <taxon>Viridiplantae</taxon>
        <taxon>Streptophyta</taxon>
        <taxon>Embryophyta</taxon>
        <taxon>Tracheophyta</taxon>
        <taxon>Spermatophyta</taxon>
        <taxon>Magnoliopsida</taxon>
        <taxon>Liliopsida</taxon>
        <taxon>Poales</taxon>
        <taxon>Poaceae</taxon>
        <taxon>BOP clade</taxon>
        <taxon>Oryzoideae</taxon>
        <taxon>Oryzeae</taxon>
        <taxon>Oryzinae</taxon>
        <taxon>Oryza</taxon>
    </lineage>
</organism>
<name>A0A0E0PNW5_ORYRU</name>
<evidence type="ECO:0000256" key="1">
    <source>
        <dbReference type="SAM" id="MobiDB-lite"/>
    </source>
</evidence>
<dbReference type="HOGENOM" id="CLU_165045_0_0_1"/>
<accession>A0A0E0PNW5</accession>
<reference evidence="3" key="1">
    <citation type="submission" date="2013-06" db="EMBL/GenBank/DDBJ databases">
        <authorList>
            <person name="Zhao Q."/>
        </authorList>
    </citation>
    <scope>NUCLEOTIDE SEQUENCE</scope>
    <source>
        <strain evidence="3">cv. W1943</strain>
    </source>
</reference>
<dbReference type="Gramene" id="ORUFI05G21280.1">
    <property type="protein sequence ID" value="ORUFI05G21280.1"/>
    <property type="gene ID" value="ORUFI05G21280"/>
</dbReference>
<feature type="compositionally biased region" description="Basic residues" evidence="1">
    <location>
        <begin position="13"/>
        <end position="22"/>
    </location>
</feature>
<evidence type="ECO:0000313" key="2">
    <source>
        <dbReference type="EnsemblPlants" id="ORUFI05G21280.1"/>
    </source>
</evidence>
<dbReference type="Proteomes" id="UP000008022">
    <property type="component" value="Unassembled WGS sequence"/>
</dbReference>
<protein>
    <submittedName>
        <fullName evidence="2">Uncharacterized protein</fullName>
    </submittedName>
</protein>
<sequence length="90" mass="9871">MLTPPPHIVEKEKKKKKGKKKSSSGGGWREEEGKDPAGRGRLSFPSFASVVLLAAACSCRQQWTMILEPQVPVLFLLKVFHDKGSSGMGF</sequence>
<dbReference type="AlphaFoldDB" id="A0A0E0PNW5"/>
<evidence type="ECO:0000313" key="3">
    <source>
        <dbReference type="Proteomes" id="UP000008022"/>
    </source>
</evidence>
<feature type="region of interest" description="Disordered" evidence="1">
    <location>
        <begin position="1"/>
        <end position="41"/>
    </location>
</feature>
<dbReference type="EnsemblPlants" id="ORUFI05G21280.1">
    <property type="protein sequence ID" value="ORUFI05G21280.1"/>
    <property type="gene ID" value="ORUFI05G21280"/>
</dbReference>
<reference evidence="2" key="2">
    <citation type="submission" date="2015-06" db="UniProtKB">
        <authorList>
            <consortium name="EnsemblPlants"/>
        </authorList>
    </citation>
    <scope>IDENTIFICATION</scope>
</reference>
<keyword evidence="3" id="KW-1185">Reference proteome</keyword>